<keyword evidence="9" id="KW-1185">Reference proteome</keyword>
<dbReference type="GO" id="GO:0005765">
    <property type="term" value="C:lysosomal membrane"/>
    <property type="evidence" value="ECO:0007669"/>
    <property type="project" value="UniProtKB-SubCell"/>
</dbReference>
<feature type="transmembrane region" description="Helical" evidence="6">
    <location>
        <begin position="85"/>
        <end position="106"/>
    </location>
</feature>
<dbReference type="InterPro" id="IPR036259">
    <property type="entry name" value="MFS_trans_sf"/>
</dbReference>
<proteinExistence type="inferred from homology"/>
<evidence type="ECO:0000256" key="5">
    <source>
        <dbReference type="ARBA" id="ARBA00023136"/>
    </source>
</evidence>
<protein>
    <recommendedName>
        <fullName evidence="6">Battenin</fullName>
    </recommendedName>
</protein>
<evidence type="ECO:0000256" key="4">
    <source>
        <dbReference type="ARBA" id="ARBA00022989"/>
    </source>
</evidence>
<dbReference type="Pfam" id="PF02487">
    <property type="entry name" value="CLN3"/>
    <property type="match status" value="1"/>
</dbReference>
<dbReference type="VEuPathDB" id="AmoebaDB:EIN_380000"/>
<evidence type="ECO:0000313" key="9">
    <source>
        <dbReference type="Proteomes" id="UP000014680"/>
    </source>
</evidence>
<evidence type="ECO:0000313" key="8">
    <source>
        <dbReference type="EMBL" id="ELP92103.1"/>
    </source>
</evidence>
<organism evidence="8 9">
    <name type="scientific">Entamoeba invadens IP1</name>
    <dbReference type="NCBI Taxonomy" id="370355"/>
    <lineage>
        <taxon>Eukaryota</taxon>
        <taxon>Amoebozoa</taxon>
        <taxon>Evosea</taxon>
        <taxon>Archamoebae</taxon>
        <taxon>Mastigamoebida</taxon>
        <taxon>Entamoebidae</taxon>
        <taxon>Entamoeba</taxon>
    </lineage>
</organism>
<reference evidence="8 9" key="1">
    <citation type="submission" date="2012-10" db="EMBL/GenBank/DDBJ databases">
        <authorList>
            <person name="Zafar N."/>
            <person name="Inman J."/>
            <person name="Hall N."/>
            <person name="Lorenzi H."/>
            <person name="Caler E."/>
        </authorList>
    </citation>
    <scope>NUCLEOTIDE SEQUENCE [LARGE SCALE GENOMIC DNA]</scope>
    <source>
        <strain evidence="8 9">IP1</strain>
    </source>
</reference>
<comment type="similarity">
    <text evidence="2 6">Belongs to the battenin family.</text>
</comment>
<feature type="transmembrane region" description="Helical" evidence="6">
    <location>
        <begin position="21"/>
        <end position="37"/>
    </location>
</feature>
<dbReference type="GO" id="GO:0012505">
    <property type="term" value="C:endomembrane system"/>
    <property type="evidence" value="ECO:0007669"/>
    <property type="project" value="UniProtKB-SubCell"/>
</dbReference>
<keyword evidence="6" id="KW-0458">Lysosome</keyword>
<evidence type="ECO:0000256" key="7">
    <source>
        <dbReference type="SAM" id="MobiDB-lite"/>
    </source>
</evidence>
<gene>
    <name evidence="8" type="ORF">EIN_380000</name>
</gene>
<accession>A0A0A1UAK7</accession>
<dbReference type="OMA" id="INNFHYC"/>
<dbReference type="KEGG" id="eiv:EIN_380000"/>
<dbReference type="InterPro" id="IPR003492">
    <property type="entry name" value="Battenin_disease_Cln3"/>
</dbReference>
<feature type="transmembrane region" description="Helical" evidence="6">
    <location>
        <begin position="57"/>
        <end position="78"/>
    </location>
</feature>
<feature type="region of interest" description="Disordered" evidence="7">
    <location>
        <begin position="248"/>
        <end position="270"/>
    </location>
</feature>
<feature type="transmembrane region" description="Helical" evidence="6">
    <location>
        <begin position="431"/>
        <end position="453"/>
    </location>
</feature>
<dbReference type="AlphaFoldDB" id="A0A0A1UAK7"/>
<keyword evidence="3 6" id="KW-0812">Transmembrane</keyword>
<dbReference type="RefSeq" id="XP_004258874.1">
    <property type="nucleotide sequence ID" value="XM_004258826.1"/>
</dbReference>
<evidence type="ECO:0000256" key="1">
    <source>
        <dbReference type="ARBA" id="ARBA00004127"/>
    </source>
</evidence>
<feature type="transmembrane region" description="Helical" evidence="6">
    <location>
        <begin position="364"/>
        <end position="383"/>
    </location>
</feature>
<feature type="transmembrane region" description="Helical" evidence="6">
    <location>
        <begin position="332"/>
        <end position="352"/>
    </location>
</feature>
<feature type="transmembrane region" description="Helical" evidence="6">
    <location>
        <begin position="294"/>
        <end position="312"/>
    </location>
</feature>
<keyword evidence="4 6" id="KW-1133">Transmembrane helix</keyword>
<dbReference type="PANTHER" id="PTHR10981:SF7">
    <property type="entry name" value="BATTENIN"/>
    <property type="match status" value="1"/>
</dbReference>
<keyword evidence="5 6" id="KW-0472">Membrane</keyword>
<dbReference type="Gene3D" id="1.20.1250.20">
    <property type="entry name" value="MFS general substrate transporter like domains"/>
    <property type="match status" value="1"/>
</dbReference>
<evidence type="ECO:0000256" key="2">
    <source>
        <dbReference type="ARBA" id="ARBA00007467"/>
    </source>
</evidence>
<feature type="transmembrane region" description="Helical" evidence="6">
    <location>
        <begin position="395"/>
        <end position="419"/>
    </location>
</feature>
<dbReference type="OrthoDB" id="5965864at2759"/>
<sequence length="464" mass="52545">MVNRVLKFLHLTKGWDYYRNYLGFFIIGTINNINFVVVNSSASSLCSFFHADALNPLVLWCNTFAGLILRIFNMLFLYKIPIKIRLLFSTIFNLIGLFGIVLAILLQEYTQSESYVLFGLALCMILVIGGVQSFAESVILSYSGRFPSEMVNGWSSGTGFAGVAGSGLYLFYSGLNVPDTISFTTLTPLCVIYALVFFFMIKPPTPEDLLANEKKAEKQENAEASTPSESKPLVIDNLKENAIQSDEIQHGETQESHSETSEQREVHKDEKGMFADEEKEEGTFWQKLLSGIKLTWWLGINLSLVYFFEYIINPSAIYVSMDREAAKTSDNFFLKNFYEILAFCYQLGVFISRSSLPLFKLKPVWILTIFQFSLCVLMCVQGAEHFMVDEWGIGVMIGILLIVGLIGGCAYVQVMYWILKKKMKKEQREMGMTFVTIMNTCALLCSSALALLLNETIWKNNFKE</sequence>
<feature type="transmembrane region" description="Helical" evidence="6">
    <location>
        <begin position="118"/>
        <end position="142"/>
    </location>
</feature>
<name>A0A0A1UAK7_ENTIV</name>
<evidence type="ECO:0000256" key="3">
    <source>
        <dbReference type="ARBA" id="ARBA00022692"/>
    </source>
</evidence>
<feature type="transmembrane region" description="Helical" evidence="6">
    <location>
        <begin position="154"/>
        <end position="175"/>
    </location>
</feature>
<dbReference type="EMBL" id="KB206395">
    <property type="protein sequence ID" value="ELP92103.1"/>
    <property type="molecule type" value="Genomic_DNA"/>
</dbReference>
<comment type="subcellular location">
    <subcellularLocation>
        <location evidence="1">Endomembrane system</location>
        <topology evidence="1">Multi-pass membrane protein</topology>
    </subcellularLocation>
    <subcellularLocation>
        <location evidence="6">Lysosome membrane</location>
        <topology evidence="6">Multi-pass membrane protein</topology>
    </subcellularLocation>
</comment>
<dbReference type="PRINTS" id="PR01315">
    <property type="entry name" value="BATTENIN"/>
</dbReference>
<dbReference type="SUPFAM" id="SSF103473">
    <property type="entry name" value="MFS general substrate transporter"/>
    <property type="match status" value="1"/>
</dbReference>
<evidence type="ECO:0000256" key="6">
    <source>
        <dbReference type="RuleBase" id="RU361113"/>
    </source>
</evidence>
<dbReference type="PANTHER" id="PTHR10981">
    <property type="entry name" value="BATTENIN"/>
    <property type="match status" value="1"/>
</dbReference>
<dbReference type="GeneID" id="14891102"/>
<dbReference type="Proteomes" id="UP000014680">
    <property type="component" value="Unassembled WGS sequence"/>
</dbReference>
<feature type="transmembrane region" description="Helical" evidence="6">
    <location>
        <begin position="181"/>
        <end position="201"/>
    </location>
</feature>